<proteinExistence type="predicted"/>
<organism evidence="2 3">
    <name type="scientific">Streptomyces blastmyceticus</name>
    <dbReference type="NCBI Taxonomy" id="68180"/>
    <lineage>
        <taxon>Bacteria</taxon>
        <taxon>Bacillati</taxon>
        <taxon>Actinomycetota</taxon>
        <taxon>Actinomycetes</taxon>
        <taxon>Kitasatosporales</taxon>
        <taxon>Streptomycetaceae</taxon>
        <taxon>Streptomyces</taxon>
    </lineage>
</organism>
<dbReference type="Proteomes" id="UP001500063">
    <property type="component" value="Unassembled WGS sequence"/>
</dbReference>
<protein>
    <recommendedName>
        <fullName evidence="4">Integral membrane protein</fullName>
    </recommendedName>
</protein>
<accession>A0ABP3GXJ8</accession>
<evidence type="ECO:0000256" key="1">
    <source>
        <dbReference type="SAM" id="MobiDB-lite"/>
    </source>
</evidence>
<feature type="region of interest" description="Disordered" evidence="1">
    <location>
        <begin position="1"/>
        <end position="30"/>
    </location>
</feature>
<evidence type="ECO:0000313" key="2">
    <source>
        <dbReference type="EMBL" id="GAA0357332.1"/>
    </source>
</evidence>
<dbReference type="EMBL" id="BAAABW010000021">
    <property type="protein sequence ID" value="GAA0357332.1"/>
    <property type="molecule type" value="Genomic_DNA"/>
</dbReference>
<gene>
    <name evidence="2" type="ORF">GCM10010319_38160</name>
</gene>
<reference evidence="3" key="1">
    <citation type="journal article" date="2019" name="Int. J. Syst. Evol. Microbiol.">
        <title>The Global Catalogue of Microorganisms (GCM) 10K type strain sequencing project: providing services to taxonomists for standard genome sequencing and annotation.</title>
        <authorList>
            <consortium name="The Broad Institute Genomics Platform"/>
            <consortium name="The Broad Institute Genome Sequencing Center for Infectious Disease"/>
            <person name="Wu L."/>
            <person name="Ma J."/>
        </authorList>
    </citation>
    <scope>NUCLEOTIDE SEQUENCE [LARGE SCALE GENOMIC DNA]</scope>
    <source>
        <strain evidence="3">JCM 4565</strain>
    </source>
</reference>
<evidence type="ECO:0000313" key="3">
    <source>
        <dbReference type="Proteomes" id="UP001500063"/>
    </source>
</evidence>
<keyword evidence="3" id="KW-1185">Reference proteome</keyword>
<sequence>MRVQSGGHALRLRGGRERQRPRAVSPPGGAVLAHDRNWRREARAAWYSGVALTGALTLIDLARGALDGFRGGCWVALGALLLAVLMPQRVTAGEGWLATRGLLRERRVRTDLLTQVRRSDGITPRLILRDAGGARVELDPAVLVDNPLLWHHLDTGARRARTVGLLREGATPLACVARRVDDEVARELLREAGLE</sequence>
<comment type="caution">
    <text evidence="2">The sequence shown here is derived from an EMBL/GenBank/DDBJ whole genome shotgun (WGS) entry which is preliminary data.</text>
</comment>
<evidence type="ECO:0008006" key="4">
    <source>
        <dbReference type="Google" id="ProtNLM"/>
    </source>
</evidence>
<name>A0ABP3GXJ8_9ACTN</name>